<reference evidence="1 2" key="1">
    <citation type="submission" date="2018-05" db="EMBL/GenBank/DDBJ databases">
        <title>A metagenomic window into the 2 km-deep terrestrial subsurface aquifer revealed taxonomically and functionally diverse microbial community comprising novel uncultured bacterial lineages.</title>
        <authorList>
            <person name="Kadnikov V.V."/>
            <person name="Mardanov A.V."/>
            <person name="Beletsky A.V."/>
            <person name="Banks D."/>
            <person name="Pimenov N.V."/>
            <person name="Frank Y.A."/>
            <person name="Karnachuk O.V."/>
            <person name="Ravin N.V."/>
        </authorList>
    </citation>
    <scope>NUCLEOTIDE SEQUENCE [LARGE SCALE GENOMIC DNA]</scope>
    <source>
        <strain evidence="1">BY5</strain>
    </source>
</reference>
<dbReference type="AlphaFoldDB" id="A0A367ZJE5"/>
<comment type="caution">
    <text evidence="1">The sequence shown here is derived from an EMBL/GenBank/DDBJ whole genome shotgun (WGS) entry which is preliminary data.</text>
</comment>
<dbReference type="EMBL" id="QOQW01000025">
    <property type="protein sequence ID" value="RCK78254.1"/>
    <property type="molecule type" value="Genomic_DNA"/>
</dbReference>
<protein>
    <submittedName>
        <fullName evidence="1">Uncharacterized protein</fullName>
    </submittedName>
</protein>
<proteinExistence type="predicted"/>
<evidence type="ECO:0000313" key="1">
    <source>
        <dbReference type="EMBL" id="RCK78254.1"/>
    </source>
</evidence>
<sequence>MPVLTAIDLLGIQEFIFGSNRLRDAVAASQAIRLICSDDSEGWLAELKGPGSILLSGGGNALLEFPDLAGAHRFAASFSRRLYDHLPALGAVIVHRAFQPGSLAEAIDRVYTDAAVAKTQRLDGPATQGWGVTAACARTGQVATGTDPDDGSQPVSATLRELQSFLPSANRRWERFLPTEPEALAFPLELDHLGRSTGERSFLAVVHIDGNRIGAKISKWLKGAATRGLSDAKVKQAYRDWSSALDRIGEQALAAIVQRVSQHLLRAEDKVLMTGAIPQLNFALHRAKDRVYLPLRPLILGGDDLTYVCDGRLAWATARVALEAFANATVPYLGTIGACAGLALVKTHSPFSRAYALAEHLCRSAKRALQADGASDDLALDWHIGGGGDFDDLESYRQRTYRSGSFSLTCRPYRCSPHQGSTLDWPWVADTLLGTYEFSFHGPVWRTRRHKIKELAEVVRQGPEGVRQAFDAWRVSVPNLRLPPPIEQGFCDKNRTPLLDAIELLDLCQHLPGRNTHQAAAPGGR</sequence>
<name>A0A367ZJE5_9BACT</name>
<dbReference type="Gene3D" id="3.30.70.270">
    <property type="match status" value="1"/>
</dbReference>
<organism evidence="1 2">
    <name type="scientific">Candidatus Ozemobacter sibiricus</name>
    <dbReference type="NCBI Taxonomy" id="2268124"/>
    <lineage>
        <taxon>Bacteria</taxon>
        <taxon>Candidatus Ozemobacteria</taxon>
        <taxon>Candidatus Ozemobacterales</taxon>
        <taxon>Candidatus Ozemobacteraceae</taxon>
        <taxon>Candidatus Ozemobacter</taxon>
    </lineage>
</organism>
<accession>A0A367ZJE5</accession>
<gene>
    <name evidence="1" type="ORF">OZSIB_1631</name>
</gene>
<evidence type="ECO:0000313" key="2">
    <source>
        <dbReference type="Proteomes" id="UP000252355"/>
    </source>
</evidence>
<dbReference type="Proteomes" id="UP000252355">
    <property type="component" value="Unassembled WGS sequence"/>
</dbReference>
<dbReference type="InterPro" id="IPR043128">
    <property type="entry name" value="Rev_trsase/Diguanyl_cyclase"/>
</dbReference>